<comment type="caution">
    <text evidence="12">The sequence shown here is derived from an EMBL/GenBank/DDBJ whole genome shotgun (WGS) entry which is preliminary data.</text>
</comment>
<evidence type="ECO:0000313" key="13">
    <source>
        <dbReference type="Proteomes" id="UP000280307"/>
    </source>
</evidence>
<comment type="catalytic activity">
    <reaction evidence="9 10">
        <text>hydrogencarbonate + H(+) = CO2 + H2O</text>
        <dbReference type="Rhea" id="RHEA:10748"/>
        <dbReference type="ChEBI" id="CHEBI:15377"/>
        <dbReference type="ChEBI" id="CHEBI:15378"/>
        <dbReference type="ChEBI" id="CHEBI:16526"/>
        <dbReference type="ChEBI" id="CHEBI:17544"/>
        <dbReference type="EC" id="4.2.1.1"/>
    </reaction>
</comment>
<dbReference type="SUPFAM" id="SSF51069">
    <property type="entry name" value="Carbonic anhydrase"/>
    <property type="match status" value="1"/>
</dbReference>
<dbReference type="InterPro" id="IPR001148">
    <property type="entry name" value="CA_dom"/>
</dbReference>
<comment type="cofactor">
    <cofactor evidence="1 10">
        <name>Zn(2+)</name>
        <dbReference type="ChEBI" id="CHEBI:29105"/>
    </cofactor>
</comment>
<dbReference type="Pfam" id="PF00194">
    <property type="entry name" value="Carb_anhydrase"/>
    <property type="match status" value="1"/>
</dbReference>
<accession>A0A426TRJ8</accession>
<dbReference type="PANTHER" id="PTHR18952:SF265">
    <property type="entry name" value="CARBONIC ANHYDRASE"/>
    <property type="match status" value="1"/>
</dbReference>
<evidence type="ECO:0000256" key="8">
    <source>
        <dbReference type="ARBA" id="ARBA00023239"/>
    </source>
</evidence>
<evidence type="ECO:0000313" key="12">
    <source>
        <dbReference type="EMBL" id="RRR66095.1"/>
    </source>
</evidence>
<proteinExistence type="inferred from homology"/>
<evidence type="ECO:0000259" key="11">
    <source>
        <dbReference type="PROSITE" id="PS51144"/>
    </source>
</evidence>
<dbReference type="PROSITE" id="PS51144">
    <property type="entry name" value="ALPHA_CA_2"/>
    <property type="match status" value="1"/>
</dbReference>
<keyword evidence="6 10" id="KW-0479">Metal-binding</keyword>
<dbReference type="AlphaFoldDB" id="A0A426TRJ8"/>
<dbReference type="SMART" id="SM01057">
    <property type="entry name" value="Carb_anhydrase"/>
    <property type="match status" value="1"/>
</dbReference>
<dbReference type="EMBL" id="RSAS01000888">
    <property type="protein sequence ID" value="RRR66095.1"/>
    <property type="molecule type" value="Genomic_DNA"/>
</dbReference>
<dbReference type="EC" id="4.2.1.1" evidence="4 10"/>
<dbReference type="InterPro" id="IPR041891">
    <property type="entry name" value="Alpha_CA_prokaryot-like"/>
</dbReference>
<dbReference type="Gene3D" id="3.10.200.10">
    <property type="entry name" value="Alpha carbonic anhydrase"/>
    <property type="match status" value="1"/>
</dbReference>
<comment type="similarity">
    <text evidence="3 10">Belongs to the alpha-carbonic anhydrase family.</text>
</comment>
<dbReference type="InterPro" id="IPR036398">
    <property type="entry name" value="CA_dom_sf"/>
</dbReference>
<dbReference type="InterPro" id="IPR018338">
    <property type="entry name" value="Carbonic_anhydrase_a-class_CS"/>
</dbReference>
<evidence type="ECO:0000256" key="10">
    <source>
        <dbReference type="RuleBase" id="RU367011"/>
    </source>
</evidence>
<gene>
    <name evidence="12" type="ORF">EI684_21390</name>
</gene>
<name>A0A426TRJ8_9CHLR</name>
<dbReference type="Proteomes" id="UP000280307">
    <property type="component" value="Unassembled WGS sequence"/>
</dbReference>
<dbReference type="GO" id="GO:0004089">
    <property type="term" value="F:carbonate dehydratase activity"/>
    <property type="evidence" value="ECO:0007669"/>
    <property type="project" value="UniProtKB-UniRule"/>
</dbReference>
<dbReference type="CDD" id="cd03124">
    <property type="entry name" value="alpha_CA_prokaryotic_like"/>
    <property type="match status" value="1"/>
</dbReference>
<dbReference type="PROSITE" id="PS00162">
    <property type="entry name" value="ALPHA_CA_1"/>
    <property type="match status" value="1"/>
</dbReference>
<keyword evidence="7 10" id="KW-0862">Zinc</keyword>
<evidence type="ECO:0000256" key="9">
    <source>
        <dbReference type="ARBA" id="ARBA00048348"/>
    </source>
</evidence>
<feature type="domain" description="Alpha-carbonic anhydrase" evidence="11">
    <location>
        <begin position="62"/>
        <end position="293"/>
    </location>
</feature>
<evidence type="ECO:0000256" key="4">
    <source>
        <dbReference type="ARBA" id="ARBA00012925"/>
    </source>
</evidence>
<evidence type="ECO:0000256" key="5">
    <source>
        <dbReference type="ARBA" id="ARBA00014628"/>
    </source>
</evidence>
<protein>
    <recommendedName>
        <fullName evidence="5 10">Carbonic anhydrase</fullName>
        <ecNumber evidence="4 10">4.2.1.1</ecNumber>
    </recommendedName>
</protein>
<evidence type="ECO:0000256" key="1">
    <source>
        <dbReference type="ARBA" id="ARBA00001947"/>
    </source>
</evidence>
<keyword evidence="8 10" id="KW-0456">Lyase</keyword>
<evidence type="ECO:0000256" key="7">
    <source>
        <dbReference type="ARBA" id="ARBA00022833"/>
    </source>
</evidence>
<dbReference type="PANTHER" id="PTHR18952">
    <property type="entry name" value="CARBONIC ANHYDRASE"/>
    <property type="match status" value="1"/>
</dbReference>
<evidence type="ECO:0000256" key="3">
    <source>
        <dbReference type="ARBA" id="ARBA00010718"/>
    </source>
</evidence>
<organism evidence="12 13">
    <name type="scientific">Candidatus Viridilinea halotolerans</name>
    <dbReference type="NCBI Taxonomy" id="2491704"/>
    <lineage>
        <taxon>Bacteria</taxon>
        <taxon>Bacillati</taxon>
        <taxon>Chloroflexota</taxon>
        <taxon>Chloroflexia</taxon>
        <taxon>Chloroflexales</taxon>
        <taxon>Chloroflexineae</taxon>
        <taxon>Oscillochloridaceae</taxon>
        <taxon>Candidatus Viridilinea</taxon>
    </lineage>
</organism>
<reference evidence="12 13" key="1">
    <citation type="submission" date="2018-12" db="EMBL/GenBank/DDBJ databases">
        <title>Genome Sequence of Candidatus Viridilinea halotolerans isolated from saline sulfide-rich spring.</title>
        <authorList>
            <person name="Grouzdev D.S."/>
            <person name="Burganskaya E.I."/>
            <person name="Krutkina M.S."/>
            <person name="Sukhacheva M.V."/>
            <person name="Gorlenko V.M."/>
        </authorList>
    </citation>
    <scope>NUCLEOTIDE SEQUENCE [LARGE SCALE GENOMIC DNA]</scope>
    <source>
        <strain evidence="12">Chok-6</strain>
    </source>
</reference>
<sequence length="293" mass="31626">MQARSGTVLGAVASSKGCDSMNPRNIIVLCVAVALLSACSGTDMLAPQAPQPAAESSVHTKQPHLYQGEAGPEHWEGECNIGEAQSPIDIARTQAEDLTNIAFHYEASAVSLLNNGHTLQAKYPEGYEGYIELPEQQGNAATPQRYHVAQFHYHAPSEHTINGQSFAAELHIVHYKRDDPGQNPAVVIGILLEEGAENPAYAPFLADPPSEENEEVAEVEMNLAALLPSVQTSFRYVGSLTTPPCTEGITWVVMNTPVQLSAEQLGKLEAIWEGNNRPVQALNERVPIEDTTP</sequence>
<comment type="function">
    <text evidence="2 10">Reversible hydration of carbon dioxide.</text>
</comment>
<dbReference type="GO" id="GO:0008270">
    <property type="term" value="F:zinc ion binding"/>
    <property type="evidence" value="ECO:0007669"/>
    <property type="project" value="UniProtKB-UniRule"/>
</dbReference>
<evidence type="ECO:0000256" key="6">
    <source>
        <dbReference type="ARBA" id="ARBA00022723"/>
    </source>
</evidence>
<evidence type="ECO:0000256" key="2">
    <source>
        <dbReference type="ARBA" id="ARBA00002904"/>
    </source>
</evidence>
<dbReference type="InterPro" id="IPR023561">
    <property type="entry name" value="Carbonic_anhydrase_a-class"/>
</dbReference>